<evidence type="ECO:0000259" key="5">
    <source>
        <dbReference type="Pfam" id="PF17954"/>
    </source>
</evidence>
<dbReference type="GO" id="GO:0046872">
    <property type="term" value="F:metal ion binding"/>
    <property type="evidence" value="ECO:0007669"/>
    <property type="project" value="UniProtKB-KW"/>
</dbReference>
<comment type="cofactor">
    <cofactor evidence="2">
        <name>Fe cation</name>
        <dbReference type="ChEBI" id="CHEBI:24875"/>
    </cofactor>
    <text evidence="2">Binds 1 Fe cation per subunit.</text>
</comment>
<keyword evidence="2" id="KW-0479">Metal-binding</keyword>
<evidence type="ECO:0000313" key="7">
    <source>
        <dbReference type="Proteomes" id="UP000198855"/>
    </source>
</evidence>
<dbReference type="EMBL" id="FOMT01000006">
    <property type="protein sequence ID" value="SFF22008.1"/>
    <property type="molecule type" value="Genomic_DNA"/>
</dbReference>
<evidence type="ECO:0000313" key="6">
    <source>
        <dbReference type="EMBL" id="SFF22008.1"/>
    </source>
</evidence>
<dbReference type="PANTHER" id="PTHR43212">
    <property type="entry name" value="QUERCETIN 2,3-DIOXYGENASE"/>
    <property type="match status" value="1"/>
</dbReference>
<name>A0A1I2GXN4_9BACL</name>
<feature type="binding site" evidence="2">
    <location>
        <position position="101"/>
    </location>
    <ligand>
        <name>Fe cation</name>
        <dbReference type="ChEBI" id="CHEBI:24875"/>
    </ligand>
</feature>
<dbReference type="InterPro" id="IPR041602">
    <property type="entry name" value="Quercetinase_C"/>
</dbReference>
<sequence>MMKLFPASARHAVDLGWLRSAQSFSFGEYFDPDNSSFGVMRVLNDDTIAPGRGFGAHPHSEMEIVTIPLRGRLKHEDNLGNAEVTSAGEVQRMSAGTGIIHAEYNDSDTEEGSFLQLWFMPKERGIAPSYEMARYDEDKLQNALLPVVTPDGAGDTASINQDMTIYLGRLQPGRRIFFNQKTGRRAFVMVLEGKLNLNGTVMGPKDSIRAEFEPDFVLSAEEPAFVLLIDLP</sequence>
<dbReference type="InterPro" id="IPR012093">
    <property type="entry name" value="Pirin"/>
</dbReference>
<evidence type="ECO:0000256" key="1">
    <source>
        <dbReference type="ARBA" id="ARBA00008416"/>
    </source>
</evidence>
<keyword evidence="2" id="KW-0408">Iron</keyword>
<feature type="binding site" evidence="2">
    <location>
        <position position="57"/>
    </location>
    <ligand>
        <name>Fe cation</name>
        <dbReference type="ChEBI" id="CHEBI:24875"/>
    </ligand>
</feature>
<dbReference type="Pfam" id="PF02678">
    <property type="entry name" value="Pirin"/>
    <property type="match status" value="1"/>
</dbReference>
<dbReference type="AlphaFoldDB" id="A0A1I2GXN4"/>
<dbReference type="OrthoDB" id="321327at2"/>
<comment type="similarity">
    <text evidence="1 3">Belongs to the pirin family.</text>
</comment>
<evidence type="ECO:0000256" key="3">
    <source>
        <dbReference type="RuleBase" id="RU003457"/>
    </source>
</evidence>
<dbReference type="InterPro" id="IPR003829">
    <property type="entry name" value="Pirin_N_dom"/>
</dbReference>
<dbReference type="Proteomes" id="UP000198855">
    <property type="component" value="Unassembled WGS sequence"/>
</dbReference>
<evidence type="ECO:0000259" key="4">
    <source>
        <dbReference type="Pfam" id="PF02678"/>
    </source>
</evidence>
<dbReference type="InterPro" id="IPR014710">
    <property type="entry name" value="RmlC-like_jellyroll"/>
</dbReference>
<reference evidence="7" key="1">
    <citation type="submission" date="2016-10" db="EMBL/GenBank/DDBJ databases">
        <authorList>
            <person name="Varghese N."/>
            <person name="Submissions S."/>
        </authorList>
    </citation>
    <scope>NUCLEOTIDE SEQUENCE [LARGE SCALE GENOMIC DNA]</scope>
    <source>
        <strain evidence="7">CGMCC 1.10784</strain>
    </source>
</reference>
<feature type="domain" description="Pirin N-terminal" evidence="4">
    <location>
        <begin position="13"/>
        <end position="118"/>
    </location>
</feature>
<feature type="binding site" evidence="2">
    <location>
        <position position="59"/>
    </location>
    <ligand>
        <name>Fe cation</name>
        <dbReference type="ChEBI" id="CHEBI:24875"/>
    </ligand>
</feature>
<protein>
    <recommendedName>
        <fullName evidence="8">Pirin N-terminal domain-containing protein</fullName>
    </recommendedName>
</protein>
<dbReference type="InterPro" id="IPR011051">
    <property type="entry name" value="RmlC_Cupin_sf"/>
</dbReference>
<dbReference type="Gene3D" id="2.60.120.10">
    <property type="entry name" value="Jelly Rolls"/>
    <property type="match status" value="2"/>
</dbReference>
<accession>A0A1I2GXN4</accession>
<keyword evidence="7" id="KW-1185">Reference proteome</keyword>
<dbReference type="RefSeq" id="WP_091189791.1">
    <property type="nucleotide sequence ID" value="NZ_FOMT01000006.1"/>
</dbReference>
<feature type="binding site" evidence="2">
    <location>
        <position position="103"/>
    </location>
    <ligand>
        <name>Fe cation</name>
        <dbReference type="ChEBI" id="CHEBI:24875"/>
    </ligand>
</feature>
<evidence type="ECO:0000256" key="2">
    <source>
        <dbReference type="PIRSR" id="PIRSR006232-1"/>
    </source>
</evidence>
<dbReference type="PANTHER" id="PTHR43212:SF3">
    <property type="entry name" value="QUERCETIN 2,3-DIOXYGENASE"/>
    <property type="match status" value="1"/>
</dbReference>
<organism evidence="6 7">
    <name type="scientific">Paenibacillus catalpae</name>
    <dbReference type="NCBI Taxonomy" id="1045775"/>
    <lineage>
        <taxon>Bacteria</taxon>
        <taxon>Bacillati</taxon>
        <taxon>Bacillota</taxon>
        <taxon>Bacilli</taxon>
        <taxon>Bacillales</taxon>
        <taxon>Paenibacillaceae</taxon>
        <taxon>Paenibacillus</taxon>
    </lineage>
</organism>
<gene>
    <name evidence="6" type="ORF">SAMN05216378_5531</name>
</gene>
<dbReference type="STRING" id="1045775.SAMN05216378_5531"/>
<dbReference type="Pfam" id="PF17954">
    <property type="entry name" value="Pirin_C_2"/>
    <property type="match status" value="1"/>
</dbReference>
<feature type="domain" description="Quercetin 2,3-dioxygenase C-terminal cupin" evidence="5">
    <location>
        <begin position="147"/>
        <end position="231"/>
    </location>
</feature>
<dbReference type="CDD" id="cd02910">
    <property type="entry name" value="cupin_Yhhw_N"/>
    <property type="match status" value="1"/>
</dbReference>
<proteinExistence type="inferred from homology"/>
<dbReference type="SUPFAM" id="SSF51182">
    <property type="entry name" value="RmlC-like cupins"/>
    <property type="match status" value="1"/>
</dbReference>
<dbReference type="PIRSF" id="PIRSF006232">
    <property type="entry name" value="Pirin"/>
    <property type="match status" value="1"/>
</dbReference>
<evidence type="ECO:0008006" key="8">
    <source>
        <dbReference type="Google" id="ProtNLM"/>
    </source>
</evidence>